<feature type="region of interest" description="Disordered" evidence="1">
    <location>
        <begin position="1"/>
        <end position="21"/>
    </location>
</feature>
<dbReference type="InterPro" id="IPR050188">
    <property type="entry name" value="RluA_PseudoU_synthase"/>
</dbReference>
<dbReference type="Pfam" id="PF00849">
    <property type="entry name" value="PseudoU_synth_2"/>
    <property type="match status" value="1"/>
</dbReference>
<dbReference type="InterPro" id="IPR020103">
    <property type="entry name" value="PsdUridine_synth_cat_dom_sf"/>
</dbReference>
<dbReference type="GO" id="GO:0140098">
    <property type="term" value="F:catalytic activity, acting on RNA"/>
    <property type="evidence" value="ECO:0007669"/>
    <property type="project" value="UniProtKB-ARBA"/>
</dbReference>
<gene>
    <name evidence="3" type="ORF">HBH39_15630</name>
</gene>
<dbReference type="PANTHER" id="PTHR21600:SF84">
    <property type="entry name" value="PSEUDOURIDINE SYNTHASE RSUA_RLUA-LIKE DOMAIN-CONTAINING PROTEIN"/>
    <property type="match status" value="1"/>
</dbReference>
<proteinExistence type="predicted"/>
<dbReference type="SUPFAM" id="SSF55120">
    <property type="entry name" value="Pseudouridine synthase"/>
    <property type="match status" value="1"/>
</dbReference>
<dbReference type="EMBL" id="CP050313">
    <property type="protein sequence ID" value="QIR15738.1"/>
    <property type="molecule type" value="Genomic_DNA"/>
</dbReference>
<dbReference type="InterPro" id="IPR006224">
    <property type="entry name" value="PsdUridine_synth_RluA-like_CS"/>
</dbReference>
<dbReference type="KEGG" id="saes:HBH39_15630"/>
<dbReference type="PANTHER" id="PTHR21600">
    <property type="entry name" value="MITOCHONDRIAL RNA PSEUDOURIDINE SYNTHASE"/>
    <property type="match status" value="1"/>
</dbReference>
<feature type="domain" description="Pseudouridine synthase RsuA/RluA-like" evidence="2">
    <location>
        <begin position="123"/>
        <end position="279"/>
    </location>
</feature>
<dbReference type="GO" id="GO:0000455">
    <property type="term" value="P:enzyme-directed rRNA pseudouridine synthesis"/>
    <property type="evidence" value="ECO:0007669"/>
    <property type="project" value="TreeGrafter"/>
</dbReference>
<keyword evidence="4" id="KW-1185">Reference proteome</keyword>
<name>A0A6G9QMV9_9GAMM</name>
<sequence length="335" mass="37809">MSYKPSDTKRANAGCATSKDANDKVSNRCGAIAAQPSFVVLPQQQNPQHHTVMDFLIAKFPQIAAKVWLDRVTSGKVHWLNGELISVSTAYVPSARVYYYREVEAETQVPFSEVILHQDEHKMIVYKPHFLPVTPGGNYVNECLVHRLRKRTGIDTIAPAHRLDKDTAGVMLMTVNPDTRHAYHQLFVDGAIQKHYQALAMLTADILKQYQQGQLKLPHMWTVKNRIEPADPSFIMQITPGEVNSHSQISLVAIHNNIGLFELSPITGKTHQLRVHMQSLGMPLINDRFYPVLQPKGPDNFAKPLKLLAQRLQFIDPISQQHNDWCCEGLDLSLI</sequence>
<feature type="compositionally biased region" description="Basic and acidic residues" evidence="1">
    <location>
        <begin position="1"/>
        <end position="10"/>
    </location>
</feature>
<evidence type="ECO:0000256" key="1">
    <source>
        <dbReference type="SAM" id="MobiDB-lite"/>
    </source>
</evidence>
<evidence type="ECO:0000313" key="4">
    <source>
        <dbReference type="Proteomes" id="UP000502608"/>
    </source>
</evidence>
<evidence type="ECO:0000259" key="2">
    <source>
        <dbReference type="Pfam" id="PF00849"/>
    </source>
</evidence>
<protein>
    <submittedName>
        <fullName evidence="3">Pseudouridine synthase</fullName>
    </submittedName>
</protein>
<dbReference type="AlphaFoldDB" id="A0A6G9QMV9"/>
<dbReference type="GO" id="GO:0009982">
    <property type="term" value="F:pseudouridine synthase activity"/>
    <property type="evidence" value="ECO:0007669"/>
    <property type="project" value="InterPro"/>
</dbReference>
<dbReference type="InterPro" id="IPR006145">
    <property type="entry name" value="PsdUridine_synth_RsuA/RluA"/>
</dbReference>
<evidence type="ECO:0000313" key="3">
    <source>
        <dbReference type="EMBL" id="QIR15738.1"/>
    </source>
</evidence>
<reference evidence="3 4" key="1">
    <citation type="submission" date="2020-03" db="EMBL/GenBank/DDBJ databases">
        <title>Complete genome sequence of Shewanella sp.</title>
        <authorList>
            <person name="Kim Y.-S."/>
            <person name="Kim S.-J."/>
            <person name="Jung H.-K."/>
            <person name="Kim K.-H."/>
        </authorList>
    </citation>
    <scope>NUCLEOTIDE SEQUENCE [LARGE SCALE GENOMIC DNA]</scope>
    <source>
        <strain evidence="3 4">PN3F2</strain>
    </source>
</reference>
<accession>A0A6G9QMV9</accession>
<organism evidence="3 4">
    <name type="scientific">Shewanella aestuarii</name>
    <dbReference type="NCBI Taxonomy" id="1028752"/>
    <lineage>
        <taxon>Bacteria</taxon>
        <taxon>Pseudomonadati</taxon>
        <taxon>Pseudomonadota</taxon>
        <taxon>Gammaproteobacteria</taxon>
        <taxon>Alteromonadales</taxon>
        <taxon>Shewanellaceae</taxon>
        <taxon>Shewanella</taxon>
    </lineage>
</organism>
<dbReference type="GO" id="GO:0003723">
    <property type="term" value="F:RNA binding"/>
    <property type="evidence" value="ECO:0007669"/>
    <property type="project" value="InterPro"/>
</dbReference>
<dbReference type="RefSeq" id="WP_167679594.1">
    <property type="nucleotide sequence ID" value="NZ_CP050313.1"/>
</dbReference>
<dbReference type="PROSITE" id="PS01129">
    <property type="entry name" value="PSI_RLU"/>
    <property type="match status" value="1"/>
</dbReference>
<dbReference type="Gene3D" id="3.30.2350.10">
    <property type="entry name" value="Pseudouridine synthase"/>
    <property type="match status" value="1"/>
</dbReference>
<dbReference type="Proteomes" id="UP000502608">
    <property type="component" value="Chromosome"/>
</dbReference>